<dbReference type="OrthoDB" id="610608at2759"/>
<dbReference type="AlphaFoldDB" id="R7YTF0"/>
<proteinExistence type="predicted"/>
<dbReference type="GO" id="GO:0003885">
    <property type="term" value="F:D-arabinono-1,4-lactone oxidase activity"/>
    <property type="evidence" value="ECO:0007669"/>
    <property type="project" value="TreeGrafter"/>
</dbReference>
<dbReference type="Gene3D" id="3.30.43.10">
    <property type="entry name" value="Uridine Diphospho-n-acetylenolpyruvylglucosamine Reductase, domain 2"/>
    <property type="match status" value="1"/>
</dbReference>
<dbReference type="Pfam" id="PF01565">
    <property type="entry name" value="FAD_binding_4"/>
    <property type="match status" value="1"/>
</dbReference>
<dbReference type="InterPro" id="IPR016166">
    <property type="entry name" value="FAD-bd_PCMH"/>
</dbReference>
<dbReference type="InterPro" id="IPR016167">
    <property type="entry name" value="FAD-bd_PCMH_sub1"/>
</dbReference>
<sequence>MGSVPGNAPARENLERTHILHDILDNVDRYSDKYDKVDYDALKRDVLKPVLHDDFDPEVQIRGFLRAFRHTPAFRAAFENIRSPELQNQVNAFIRGSSAKEAVGKEGFRLSSHPSPGVKHHFSLIDELQKLVLGAIELKEAVEDVFHPKHVYVKALPLIYEDAASMKAMEVYCDVPFENWGQSVHNTPKLTCLPTTVRGVQNIVQYASENNLRIRCAGYRHSWSSVFSQDNEIFISFVNLEQVTTIPDPMSLLPGEYNPATVTELKTIELQEKTAPGKRLCRIGAAVTNEEFRRWAVANDSWSLPVDVILVEVTIGGVNAPICHGGGRPHKTVSDYVRRIEYVDCNGALRLIDDPYLIKAAAGAFGLLGVVTHITFELDAMSYAVMEPRKVDIGLAIPPLTKEEIPKALREDWFYGPKAAQKLAAAKADFEKRAADDFYSEWFWFTYQRKAWVNTWNTTSDPAGAKDYPDEARVFLQWVEGWIGGVLTSHPFFNAIPGYWQAQLLATMGMAALPPTLGEKETPIIKTQLPNALHFRRGIQNMRVRDMEFQIPLQPRRDDPTKPDFWIVQKAWWDAINLVYDYADASGDPSSPMRLTLELRIMGGSDMLMAPQKGNDLGTASIEVLSIPDAVADDEWREFIQKVSDLWTSYGDHINVRPHWAKEWEGLQFKGRDARDHLRDVAYPEQIVEFKEALGEIGRMQGWSLEQLQNRFSNELWDKIVYGM</sequence>
<dbReference type="InterPro" id="IPR016169">
    <property type="entry name" value="FAD-bd_PCMH_sub2"/>
</dbReference>
<name>R7YTF0_CONA1</name>
<accession>R7YTF0</accession>
<dbReference type="GO" id="GO:0005739">
    <property type="term" value="C:mitochondrion"/>
    <property type="evidence" value="ECO:0007669"/>
    <property type="project" value="TreeGrafter"/>
</dbReference>
<dbReference type="InterPro" id="IPR006094">
    <property type="entry name" value="Oxid_FAD_bind_N"/>
</dbReference>
<protein>
    <recommendedName>
        <fullName evidence="1">FAD-binding PCMH-type domain-containing protein</fullName>
    </recommendedName>
</protein>
<dbReference type="HOGENOM" id="CLU_014049_0_0_1"/>
<gene>
    <name evidence="2" type="ORF">W97_04201</name>
</gene>
<dbReference type="eggNOG" id="ENOG502QW9M">
    <property type="taxonomic scope" value="Eukaryota"/>
</dbReference>
<organism evidence="2 3">
    <name type="scientific">Coniosporium apollinis (strain CBS 100218)</name>
    <name type="common">Rock-inhabiting black yeast</name>
    <dbReference type="NCBI Taxonomy" id="1168221"/>
    <lineage>
        <taxon>Eukaryota</taxon>
        <taxon>Fungi</taxon>
        <taxon>Dikarya</taxon>
        <taxon>Ascomycota</taxon>
        <taxon>Pezizomycotina</taxon>
        <taxon>Dothideomycetes</taxon>
        <taxon>Dothideomycetes incertae sedis</taxon>
        <taxon>Coniosporium</taxon>
    </lineage>
</organism>
<dbReference type="PANTHER" id="PTHR43762:SF1">
    <property type="entry name" value="D-ARABINONO-1,4-LACTONE OXIDASE"/>
    <property type="match status" value="1"/>
</dbReference>
<evidence type="ECO:0000313" key="2">
    <source>
        <dbReference type="EMBL" id="EON64966.1"/>
    </source>
</evidence>
<dbReference type="PANTHER" id="PTHR43762">
    <property type="entry name" value="L-GULONOLACTONE OXIDASE"/>
    <property type="match status" value="1"/>
</dbReference>
<dbReference type="Gene3D" id="3.30.70.2520">
    <property type="match status" value="1"/>
</dbReference>
<dbReference type="Gene3D" id="3.30.465.10">
    <property type="match status" value="1"/>
</dbReference>
<dbReference type="InterPro" id="IPR036318">
    <property type="entry name" value="FAD-bd_PCMH-like_sf"/>
</dbReference>
<reference evidence="3" key="1">
    <citation type="submission" date="2012-06" db="EMBL/GenBank/DDBJ databases">
        <title>The genome sequence of Coniosporium apollinis CBS 100218.</title>
        <authorList>
            <consortium name="The Broad Institute Genome Sequencing Platform"/>
            <person name="Cuomo C."/>
            <person name="Gorbushina A."/>
            <person name="Noack S."/>
            <person name="Walker B."/>
            <person name="Young S.K."/>
            <person name="Zeng Q."/>
            <person name="Gargeya S."/>
            <person name="Fitzgerald M."/>
            <person name="Haas B."/>
            <person name="Abouelleil A."/>
            <person name="Alvarado L."/>
            <person name="Arachchi H.M."/>
            <person name="Berlin A.M."/>
            <person name="Chapman S.B."/>
            <person name="Goldberg J."/>
            <person name="Griggs A."/>
            <person name="Gujja S."/>
            <person name="Hansen M."/>
            <person name="Howarth C."/>
            <person name="Imamovic A."/>
            <person name="Larimer J."/>
            <person name="McCowan C."/>
            <person name="Montmayeur A."/>
            <person name="Murphy C."/>
            <person name="Neiman D."/>
            <person name="Pearson M."/>
            <person name="Priest M."/>
            <person name="Roberts A."/>
            <person name="Saif S."/>
            <person name="Shea T."/>
            <person name="Sisk P."/>
            <person name="Sykes S."/>
            <person name="Wortman J."/>
            <person name="Nusbaum C."/>
            <person name="Birren B."/>
        </authorList>
    </citation>
    <scope>NUCLEOTIDE SEQUENCE [LARGE SCALE GENOMIC DNA]</scope>
    <source>
        <strain evidence="3">CBS 100218</strain>
    </source>
</reference>
<dbReference type="STRING" id="1168221.R7YTF0"/>
<evidence type="ECO:0000259" key="1">
    <source>
        <dbReference type="PROSITE" id="PS51387"/>
    </source>
</evidence>
<feature type="domain" description="FAD-binding PCMH-type" evidence="1">
    <location>
        <begin position="184"/>
        <end position="381"/>
    </location>
</feature>
<keyword evidence="3" id="KW-1185">Reference proteome</keyword>
<dbReference type="InterPro" id="IPR010031">
    <property type="entry name" value="FAD_lactone_oxidase-like"/>
</dbReference>
<dbReference type="OMA" id="HSWSPIF"/>
<dbReference type="PROSITE" id="PS51387">
    <property type="entry name" value="FAD_PCMH"/>
    <property type="match status" value="1"/>
</dbReference>
<dbReference type="RefSeq" id="XP_007780283.1">
    <property type="nucleotide sequence ID" value="XM_007782093.1"/>
</dbReference>
<dbReference type="EMBL" id="JH767571">
    <property type="protein sequence ID" value="EON64966.1"/>
    <property type="molecule type" value="Genomic_DNA"/>
</dbReference>
<evidence type="ECO:0000313" key="3">
    <source>
        <dbReference type="Proteomes" id="UP000016924"/>
    </source>
</evidence>
<dbReference type="GeneID" id="19901512"/>
<dbReference type="Proteomes" id="UP000016924">
    <property type="component" value="Unassembled WGS sequence"/>
</dbReference>
<dbReference type="SUPFAM" id="SSF56176">
    <property type="entry name" value="FAD-binding/transporter-associated domain-like"/>
    <property type="match status" value="1"/>
</dbReference>
<dbReference type="GO" id="GO:0071949">
    <property type="term" value="F:FAD binding"/>
    <property type="evidence" value="ECO:0007669"/>
    <property type="project" value="InterPro"/>
</dbReference>